<dbReference type="AlphaFoldDB" id="A0AA36FC88"/>
<name>A0AA36FC88_OCTVU</name>
<organism evidence="1 2">
    <name type="scientific">Octopus vulgaris</name>
    <name type="common">Common octopus</name>
    <dbReference type="NCBI Taxonomy" id="6645"/>
    <lineage>
        <taxon>Eukaryota</taxon>
        <taxon>Metazoa</taxon>
        <taxon>Spiralia</taxon>
        <taxon>Lophotrochozoa</taxon>
        <taxon>Mollusca</taxon>
        <taxon>Cephalopoda</taxon>
        <taxon>Coleoidea</taxon>
        <taxon>Octopodiformes</taxon>
        <taxon>Octopoda</taxon>
        <taxon>Incirrata</taxon>
        <taxon>Octopodidae</taxon>
        <taxon>Octopus</taxon>
    </lineage>
</organism>
<gene>
    <name evidence="1" type="ORF">OCTVUL_1B028717</name>
</gene>
<dbReference type="Proteomes" id="UP001162480">
    <property type="component" value="Chromosome 14"/>
</dbReference>
<accession>A0AA36FC88</accession>
<evidence type="ECO:0000313" key="1">
    <source>
        <dbReference type="EMBL" id="CAI9732740.1"/>
    </source>
</evidence>
<reference evidence="1" key="1">
    <citation type="submission" date="2023-08" db="EMBL/GenBank/DDBJ databases">
        <authorList>
            <person name="Alioto T."/>
            <person name="Alioto T."/>
            <person name="Gomez Garrido J."/>
        </authorList>
    </citation>
    <scope>NUCLEOTIDE SEQUENCE</scope>
</reference>
<protein>
    <submittedName>
        <fullName evidence="1">Uncharacterized protein</fullName>
    </submittedName>
</protein>
<keyword evidence="2" id="KW-1185">Reference proteome</keyword>
<dbReference type="EMBL" id="OX597827">
    <property type="protein sequence ID" value="CAI9732740.1"/>
    <property type="molecule type" value="Genomic_DNA"/>
</dbReference>
<evidence type="ECO:0000313" key="2">
    <source>
        <dbReference type="Proteomes" id="UP001162480"/>
    </source>
</evidence>
<proteinExistence type="predicted"/>
<sequence>MNLTVSNEINGYTITERMQNRPSCNFKIKRMLHFSVAVTTNLTSERSDFPLEITIEQFFAFNISGIRPGYRDLFLVPGKSLTNFSYVSVIAPLKTNWILNQITFYNDQGEIIQSFSHGEKITHQIFIHPQYETMQLLVQVETGETGNEDDIILRLYCTDGIIEDMLGSPIDNFQPNATDNITITVEGERQNHRMFIIGPVSEHYIYINRCDSNLDKEKLITECSRNKLCNLTAFGLQIHFAILMSISGEGIRHVNLIRKSGSLTQMLTYSSLQPTSVVKEVFCPNDDGIKNLQRMLVKCETRCAEAKLAPCRLKKRSLSQKDI</sequence>